<reference evidence="1" key="1">
    <citation type="submission" date="2022-10" db="EMBL/GenBank/DDBJ databases">
        <title>The complete genomes of actinobacterial strains from the NBC collection.</title>
        <authorList>
            <person name="Joergensen T.S."/>
            <person name="Alvarez Arevalo M."/>
            <person name="Sterndorff E.B."/>
            <person name="Faurdal D."/>
            <person name="Vuksanovic O."/>
            <person name="Mourched A.-S."/>
            <person name="Charusanti P."/>
            <person name="Shaw S."/>
            <person name="Blin K."/>
            <person name="Weber T."/>
        </authorList>
    </citation>
    <scope>NUCLEOTIDE SEQUENCE</scope>
    <source>
        <strain evidence="1">NBC_00093</strain>
    </source>
</reference>
<protein>
    <submittedName>
        <fullName evidence="1">Uncharacterized protein</fullName>
    </submittedName>
</protein>
<gene>
    <name evidence="1" type="ORF">OHA22_44090</name>
</gene>
<evidence type="ECO:0000313" key="1">
    <source>
        <dbReference type="EMBL" id="WTT22026.1"/>
    </source>
</evidence>
<organism evidence="1">
    <name type="scientific">Streptomyces sp. NBC_00093</name>
    <dbReference type="NCBI Taxonomy" id="2975649"/>
    <lineage>
        <taxon>Bacteria</taxon>
        <taxon>Bacillati</taxon>
        <taxon>Actinomycetota</taxon>
        <taxon>Actinomycetes</taxon>
        <taxon>Kitasatosporales</taxon>
        <taxon>Streptomycetaceae</taxon>
        <taxon>Streptomyces</taxon>
    </lineage>
</organism>
<name>A0AAU2ABN8_9ACTN</name>
<dbReference type="AlphaFoldDB" id="A0AAU2ABN8"/>
<proteinExistence type="predicted"/>
<accession>A0AAU2ABN8</accession>
<dbReference type="EMBL" id="CP108222">
    <property type="protein sequence ID" value="WTT22026.1"/>
    <property type="molecule type" value="Genomic_DNA"/>
</dbReference>
<sequence length="51" mass="5137">MVLGPGALLLVAALDCRAVARLGHGSVVGAGAALEQQAAVGQSRREQVRGR</sequence>